<dbReference type="RefSeq" id="XP_003009066.1">
    <property type="nucleotide sequence ID" value="XM_003009020.1"/>
</dbReference>
<dbReference type="EMBL" id="DS985214">
    <property type="protein sequence ID" value="EEY14640.1"/>
    <property type="molecule type" value="Genomic_DNA"/>
</dbReference>
<accession>C9S755</accession>
<reference evidence="3" key="1">
    <citation type="journal article" date="2011" name="PLoS Pathog.">
        <title>Comparative genomics yields insights into niche adaptation of plant vascular wilt pathogens.</title>
        <authorList>
            <person name="Klosterman S.J."/>
            <person name="Subbarao K.V."/>
            <person name="Kang S."/>
            <person name="Veronese P."/>
            <person name="Gold S.E."/>
            <person name="Thomma B.P.H.J."/>
            <person name="Chen Z."/>
            <person name="Henrissat B."/>
            <person name="Lee Y.-H."/>
            <person name="Park J."/>
            <person name="Garcia-Pedrajas M.D."/>
            <person name="Barbara D.J."/>
            <person name="Anchieta A."/>
            <person name="de Jonge R."/>
            <person name="Santhanam P."/>
            <person name="Maruthachalam K."/>
            <person name="Atallah Z."/>
            <person name="Amyotte S.G."/>
            <person name="Paz Z."/>
            <person name="Inderbitzin P."/>
            <person name="Hayes R.J."/>
            <person name="Heiman D.I."/>
            <person name="Young S."/>
            <person name="Zeng Q."/>
            <person name="Engels R."/>
            <person name="Galagan J."/>
            <person name="Cuomo C.A."/>
            <person name="Dobinson K.F."/>
            <person name="Ma L.-J."/>
        </authorList>
    </citation>
    <scope>NUCLEOTIDE SEQUENCE [LARGE SCALE GENOMIC DNA]</scope>
    <source>
        <strain evidence="3">VaMs.102 / ATCC MYA-4576 / FGSC 10136</strain>
    </source>
</reference>
<evidence type="ECO:0000256" key="1">
    <source>
        <dbReference type="SAM" id="MobiDB-lite"/>
    </source>
</evidence>
<dbReference type="HOGENOM" id="CLU_806984_0_0_1"/>
<organism evidence="3">
    <name type="scientific">Verticillium alfalfae (strain VaMs.102 / ATCC MYA-4576 / FGSC 10136)</name>
    <name type="common">Verticillium wilt of alfalfa</name>
    <name type="synonym">Verticillium albo-atrum</name>
    <dbReference type="NCBI Taxonomy" id="526221"/>
    <lineage>
        <taxon>Eukaryota</taxon>
        <taxon>Fungi</taxon>
        <taxon>Dikarya</taxon>
        <taxon>Ascomycota</taxon>
        <taxon>Pezizomycotina</taxon>
        <taxon>Sordariomycetes</taxon>
        <taxon>Hypocreomycetidae</taxon>
        <taxon>Glomerellales</taxon>
        <taxon>Plectosphaerellaceae</taxon>
        <taxon>Verticillium</taxon>
    </lineage>
</organism>
<feature type="region of interest" description="Disordered" evidence="1">
    <location>
        <begin position="147"/>
        <end position="216"/>
    </location>
</feature>
<evidence type="ECO:0000313" key="3">
    <source>
        <dbReference type="Proteomes" id="UP000008698"/>
    </source>
</evidence>
<evidence type="ECO:0000313" key="2">
    <source>
        <dbReference type="EMBL" id="EEY14640.1"/>
    </source>
</evidence>
<feature type="compositionally biased region" description="Low complexity" evidence="1">
    <location>
        <begin position="197"/>
        <end position="214"/>
    </location>
</feature>
<protein>
    <recommendedName>
        <fullName evidence="4">Rab-GAP TBC domain-containing protein</fullName>
    </recommendedName>
</protein>
<dbReference type="eggNOG" id="KOG2595">
    <property type="taxonomic scope" value="Eukaryota"/>
</dbReference>
<feature type="compositionally biased region" description="Polar residues" evidence="1">
    <location>
        <begin position="1"/>
        <end position="10"/>
    </location>
</feature>
<evidence type="ECO:0008006" key="4">
    <source>
        <dbReference type="Google" id="ProtNLM"/>
    </source>
</evidence>
<dbReference type="Proteomes" id="UP000008698">
    <property type="component" value="Unassembled WGS sequence"/>
</dbReference>
<gene>
    <name evidence="2" type="ORF">VDBG_00748</name>
</gene>
<dbReference type="AlphaFoldDB" id="C9S755"/>
<name>C9S755_VERA1</name>
<proteinExistence type="predicted"/>
<feature type="compositionally biased region" description="Basic residues" evidence="1">
    <location>
        <begin position="263"/>
        <end position="272"/>
    </location>
</feature>
<feature type="region of interest" description="Disordered" evidence="1">
    <location>
        <begin position="70"/>
        <end position="93"/>
    </location>
</feature>
<dbReference type="KEGG" id="val:VDBG_00748"/>
<feature type="region of interest" description="Disordered" evidence="1">
    <location>
        <begin position="1"/>
        <end position="20"/>
    </location>
</feature>
<dbReference type="Gene3D" id="1.10.8.1310">
    <property type="match status" value="1"/>
</dbReference>
<dbReference type="STRING" id="526221.C9S755"/>
<dbReference type="OrthoDB" id="206700at2759"/>
<feature type="region of interest" description="Disordered" evidence="1">
    <location>
        <begin position="237"/>
        <end position="331"/>
    </location>
</feature>
<feature type="compositionally biased region" description="Basic and acidic residues" evidence="1">
    <location>
        <begin position="84"/>
        <end position="93"/>
    </location>
</feature>
<dbReference type="GeneID" id="9530639"/>
<sequence>MISTNGQVSEPVNDDGRNNVTSQKARDILEACKWRNTAALQALAATDCGFMTDDLRRQAWPVLLGVPFEKDDLDDTEKPQTGGDWKELPRHRDEDQVQLDTRQKLNSIAANESFPTSSPKSFAAIHTSATSKAITTSVKSSCSSSRRHYAPLRLRASPPSAFRGLHADEASDPTVDHAPLIPDILAGRDPFPQTTNSPARSPSYAPRPAPSQSRLSASTMFASIVLSRRDELLELAQDPDNDPAAPPSRPLQSAPSTMELERPHRRHVRPIRRPPSALPPGVAPPHIGGELPQRRRATSTRAPAKTMQDGEAFVPPPAGGAAGRRAQEEDPRHAVGLFAAAPAP</sequence>
<keyword evidence="3" id="KW-1185">Reference proteome</keyword>